<dbReference type="RefSeq" id="WP_110345555.1">
    <property type="nucleotide sequence ID" value="NZ_QJHL01000001.1"/>
</dbReference>
<organism evidence="1 2">
    <name type="scientific">Flavobacterium hydrophilum</name>
    <dbReference type="NCBI Taxonomy" id="2211445"/>
    <lineage>
        <taxon>Bacteria</taxon>
        <taxon>Pseudomonadati</taxon>
        <taxon>Bacteroidota</taxon>
        <taxon>Flavobacteriia</taxon>
        <taxon>Flavobacteriales</taxon>
        <taxon>Flavobacteriaceae</taxon>
        <taxon>Flavobacterium</taxon>
    </lineage>
</organism>
<dbReference type="EMBL" id="QJHL01000001">
    <property type="protein sequence ID" value="PXY46547.1"/>
    <property type="molecule type" value="Genomic_DNA"/>
</dbReference>
<comment type="caution">
    <text evidence="1">The sequence shown here is derived from an EMBL/GenBank/DDBJ whole genome shotgun (WGS) entry which is preliminary data.</text>
</comment>
<proteinExistence type="predicted"/>
<dbReference type="AlphaFoldDB" id="A0A2V4C6D6"/>
<protein>
    <submittedName>
        <fullName evidence="1">HNH endonuclease</fullName>
    </submittedName>
</protein>
<keyword evidence="2" id="KW-1185">Reference proteome</keyword>
<evidence type="ECO:0000313" key="2">
    <source>
        <dbReference type="Proteomes" id="UP000247681"/>
    </source>
</evidence>
<keyword evidence="1" id="KW-0255">Endonuclease</keyword>
<dbReference type="CDD" id="cd00085">
    <property type="entry name" value="HNHc"/>
    <property type="match status" value="1"/>
</dbReference>
<sequence length="222" mass="25952">MVYLEKTQPSPSCLNTEKTKVSGDYKCGEVFERIKTDFKNKCYICEFKEPVTINIEHFRPHKGDTDLKFDWNNLFWSCGHCNNIKSDDYIDLINCTDLNEDIENRVKVSINPFPKEKVIIEALDDNPSTITTVTLLNAVYNGTTKLKTIEASNLRNSILIEIKDFQKYLFNYFEDGFVAEDKAFFLANIRRHLSRSSNFTAFKRSIIRGNEVMKEEFEKYFD</sequence>
<dbReference type="OrthoDB" id="9805802at2"/>
<evidence type="ECO:0000313" key="1">
    <source>
        <dbReference type="EMBL" id="PXY46547.1"/>
    </source>
</evidence>
<dbReference type="InterPro" id="IPR003615">
    <property type="entry name" value="HNH_nuc"/>
</dbReference>
<accession>A0A2V4C6D6</accession>
<dbReference type="Gene3D" id="1.10.30.50">
    <property type="match status" value="1"/>
</dbReference>
<keyword evidence="1" id="KW-0540">Nuclease</keyword>
<dbReference type="GO" id="GO:0004519">
    <property type="term" value="F:endonuclease activity"/>
    <property type="evidence" value="ECO:0007669"/>
    <property type="project" value="UniProtKB-KW"/>
</dbReference>
<name>A0A2V4C6D6_9FLAO</name>
<keyword evidence="1" id="KW-0378">Hydrolase</keyword>
<gene>
    <name evidence="1" type="ORF">DMB68_05095</name>
</gene>
<reference evidence="1 2" key="1">
    <citation type="submission" date="2018-05" db="EMBL/GenBank/DDBJ databases">
        <title>Flavobacterium sp. strain IMCC34758, incomplete genome.</title>
        <authorList>
            <person name="Joung Y."/>
        </authorList>
    </citation>
    <scope>NUCLEOTIDE SEQUENCE [LARGE SCALE GENOMIC DNA]</scope>
    <source>
        <strain evidence="1 2">IMCC34758</strain>
    </source>
</reference>
<dbReference type="Proteomes" id="UP000247681">
    <property type="component" value="Unassembled WGS sequence"/>
</dbReference>